<gene>
    <name evidence="5" type="ORF">DB44_FC00050</name>
</gene>
<feature type="domain" description="Purple acid phosphatase N-terminal" evidence="4">
    <location>
        <begin position="61"/>
        <end position="146"/>
    </location>
</feature>
<dbReference type="Proteomes" id="UP000031465">
    <property type="component" value="Unassembled WGS sequence"/>
</dbReference>
<dbReference type="EMBL" id="JSAN01000125">
    <property type="protein sequence ID" value="KIC70984.1"/>
    <property type="molecule type" value="Genomic_DNA"/>
</dbReference>
<organism evidence="5 6">
    <name type="scientific">Candidatus Protochlamydia amoebophila</name>
    <dbReference type="NCBI Taxonomy" id="362787"/>
    <lineage>
        <taxon>Bacteria</taxon>
        <taxon>Pseudomonadati</taxon>
        <taxon>Chlamydiota</taxon>
        <taxon>Chlamydiia</taxon>
        <taxon>Parachlamydiales</taxon>
        <taxon>Parachlamydiaceae</taxon>
        <taxon>Candidatus Protochlamydia</taxon>
    </lineage>
</organism>
<proteinExistence type="predicted"/>
<dbReference type="SUPFAM" id="SSF56300">
    <property type="entry name" value="Metallo-dependent phosphatases"/>
    <property type="match status" value="1"/>
</dbReference>
<dbReference type="GO" id="GO:0003993">
    <property type="term" value="F:acid phosphatase activity"/>
    <property type="evidence" value="ECO:0007669"/>
    <property type="project" value="InterPro"/>
</dbReference>
<evidence type="ECO:0000259" key="3">
    <source>
        <dbReference type="Pfam" id="PF00149"/>
    </source>
</evidence>
<feature type="domain" description="Calcineurin-like phosphoesterase" evidence="3">
    <location>
        <begin position="157"/>
        <end position="318"/>
    </location>
</feature>
<keyword evidence="1" id="KW-0732">Signal</keyword>
<dbReference type="InterPro" id="IPR004843">
    <property type="entry name" value="Calcineurin-like_PHP"/>
</dbReference>
<evidence type="ECO:0000259" key="4">
    <source>
        <dbReference type="Pfam" id="PF16656"/>
    </source>
</evidence>
<dbReference type="Gene3D" id="3.60.21.10">
    <property type="match status" value="1"/>
</dbReference>
<reference evidence="5 6" key="1">
    <citation type="journal article" date="2014" name="Mol. Biol. Evol.">
        <title>Massive expansion of Ubiquitination-related gene families within the Chlamydiae.</title>
        <authorList>
            <person name="Domman D."/>
            <person name="Collingro A."/>
            <person name="Lagkouvardos I."/>
            <person name="Gehre L."/>
            <person name="Weinmaier T."/>
            <person name="Rattei T."/>
            <person name="Subtil A."/>
            <person name="Horn M."/>
        </authorList>
    </citation>
    <scope>NUCLEOTIDE SEQUENCE [LARGE SCALE GENOMIC DNA]</scope>
    <source>
        <strain evidence="5 6">EI2</strain>
    </source>
</reference>
<dbReference type="InterPro" id="IPR003961">
    <property type="entry name" value="FN3_dom"/>
</dbReference>
<keyword evidence="2" id="KW-1133">Transmembrane helix</keyword>
<dbReference type="CDD" id="cd00063">
    <property type="entry name" value="FN3"/>
    <property type="match status" value="1"/>
</dbReference>
<evidence type="ECO:0000256" key="1">
    <source>
        <dbReference type="ARBA" id="ARBA00022729"/>
    </source>
</evidence>
<dbReference type="PANTHER" id="PTHR22953">
    <property type="entry name" value="ACID PHOSPHATASE RELATED"/>
    <property type="match status" value="1"/>
</dbReference>
<dbReference type="InterPro" id="IPR029052">
    <property type="entry name" value="Metallo-depent_PP-like"/>
</dbReference>
<evidence type="ECO:0008006" key="7">
    <source>
        <dbReference type="Google" id="ProtNLM"/>
    </source>
</evidence>
<accession>A0A0C1GZI4</accession>
<dbReference type="PANTHER" id="PTHR22953:SF153">
    <property type="entry name" value="PURPLE ACID PHOSPHATASE"/>
    <property type="match status" value="1"/>
</dbReference>
<dbReference type="InterPro" id="IPR008963">
    <property type="entry name" value="Purple_acid_Pase-like_N"/>
</dbReference>
<dbReference type="InterPro" id="IPR015914">
    <property type="entry name" value="PAPs_N"/>
</dbReference>
<dbReference type="Gene3D" id="2.60.40.380">
    <property type="entry name" value="Purple acid phosphatase-like, N-terminal"/>
    <property type="match status" value="1"/>
</dbReference>
<feature type="transmembrane region" description="Helical" evidence="2">
    <location>
        <begin position="33"/>
        <end position="54"/>
    </location>
</feature>
<dbReference type="AlphaFoldDB" id="A0A0C1GZI4"/>
<keyword evidence="2" id="KW-0812">Transmembrane</keyword>
<evidence type="ECO:0000256" key="2">
    <source>
        <dbReference type="SAM" id="Phobius"/>
    </source>
</evidence>
<keyword evidence="2" id="KW-0472">Membrane</keyword>
<dbReference type="GO" id="GO:0046872">
    <property type="term" value="F:metal ion binding"/>
    <property type="evidence" value="ECO:0007669"/>
    <property type="project" value="InterPro"/>
</dbReference>
<evidence type="ECO:0000313" key="6">
    <source>
        <dbReference type="Proteomes" id="UP000031465"/>
    </source>
</evidence>
<comment type="caution">
    <text evidence="5">The sequence shown here is derived from an EMBL/GenBank/DDBJ whole genome shotgun (WGS) entry which is preliminary data.</text>
</comment>
<dbReference type="Pfam" id="PF00149">
    <property type="entry name" value="Metallophos"/>
    <property type="match status" value="1"/>
</dbReference>
<dbReference type="Pfam" id="PF16656">
    <property type="entry name" value="Pur_ac_phosph_N"/>
    <property type="match status" value="1"/>
</dbReference>
<dbReference type="PATRIC" id="fig|362787.3.peg.1823"/>
<evidence type="ECO:0000313" key="5">
    <source>
        <dbReference type="EMBL" id="KIC70984.1"/>
    </source>
</evidence>
<dbReference type="SUPFAM" id="SSF49363">
    <property type="entry name" value="Purple acid phosphatase, N-terminal domain"/>
    <property type="match status" value="1"/>
</dbReference>
<protein>
    <recommendedName>
        <fullName evidence="7">Calcineurin-like phosphoesterase domain-containing protein</fullName>
    </recommendedName>
</protein>
<name>A0A0C1GZI4_9BACT</name>
<sequence length="448" mass="52076">MLHMASFLLLQSVKIMSTTYTSNFNVEFKYKPSWFSYFISLLSIFCIFLNLSLYGDDLASETVYLTWQKDPTTTMTIQWISSKKEKEVQLFYRQSTEANWIQVKGIIFNFPHSPSYFINRVELTNLEPDTEYIFKIETNSQTHLFRTLPCSLQRPLRFVVGGDMYHDGIDLMIDICKQAAKTNPSFALVGGDIAYGVGASYIPLQKIERWIEWLKAWHQSMITPEGRLIPIIAAIGNHDLIGHYQQTPAQAKIFSSLFPMAETSIYNVFDFNSYLSIWLLDSGHANPVSGQQTTWLNRTLRERQHIQHRFAIYHVPAYPSIRNFNNKRSSIIRKFWVPAFEQGNLHAAFEHHDHAYKRTYPLLQNKIHPKGILYLGDGAWGIKKARQLKHTQPSYLAKFISIRHVIIVTLQSDKQYFMCINEYGQMIDEYQQNLESSNPNTIPNLNYP</sequence>
<dbReference type="InterPro" id="IPR039331">
    <property type="entry name" value="PAPs-like"/>
</dbReference>